<protein>
    <submittedName>
        <fullName evidence="1">Uncharacterized protein</fullName>
    </submittedName>
</protein>
<dbReference type="Proteomes" id="UP000245790">
    <property type="component" value="Unassembled WGS sequence"/>
</dbReference>
<dbReference type="AlphaFoldDB" id="A0A316FMD4"/>
<evidence type="ECO:0000313" key="2">
    <source>
        <dbReference type="Proteomes" id="UP000245790"/>
    </source>
</evidence>
<comment type="caution">
    <text evidence="1">The sequence shown here is derived from an EMBL/GenBank/DDBJ whole genome shotgun (WGS) entry which is preliminary data.</text>
</comment>
<name>A0A316FMD4_9GAMM</name>
<proteinExistence type="predicted"/>
<reference evidence="1 2" key="1">
    <citation type="submission" date="2018-05" db="EMBL/GenBank/DDBJ databases">
        <title>Genomic Encyclopedia of Type Strains, Phase IV (KMG-IV): sequencing the most valuable type-strain genomes for metagenomic binning, comparative biology and taxonomic classification.</title>
        <authorList>
            <person name="Goeker M."/>
        </authorList>
    </citation>
    <scope>NUCLEOTIDE SEQUENCE [LARGE SCALE GENOMIC DNA]</scope>
    <source>
        <strain evidence="1 2">DSM 25350</strain>
    </source>
</reference>
<evidence type="ECO:0000313" key="1">
    <source>
        <dbReference type="EMBL" id="PWK49884.1"/>
    </source>
</evidence>
<accession>A0A316FMD4</accession>
<sequence length="37" mass="4265">MMVDGRSEHYDIGRRKGIPRRNVIREIEAVKEPGADL</sequence>
<dbReference type="EMBL" id="QGGU01000007">
    <property type="protein sequence ID" value="PWK49884.1"/>
    <property type="molecule type" value="Genomic_DNA"/>
</dbReference>
<keyword evidence="2" id="KW-1185">Reference proteome</keyword>
<organism evidence="1 2">
    <name type="scientific">Pleionea mediterranea</name>
    <dbReference type="NCBI Taxonomy" id="523701"/>
    <lineage>
        <taxon>Bacteria</taxon>
        <taxon>Pseudomonadati</taxon>
        <taxon>Pseudomonadota</taxon>
        <taxon>Gammaproteobacteria</taxon>
        <taxon>Oceanospirillales</taxon>
        <taxon>Pleioneaceae</taxon>
        <taxon>Pleionea</taxon>
    </lineage>
</organism>
<gene>
    <name evidence="1" type="ORF">C8D97_10745</name>
</gene>